<sequence length="135" mass="15481">MPRQYSQMAKVYKKSYNKVHCINGVSKRLKHSKYGLFADDKCAYLHFELFKLEVAAFHIQSDAQVVIDWAHETGLEINYTKTKVMILGSKLKLKLLKNCELPQIIVDGHIIPYVSTTKHLGPHLSNDLSWDTHVA</sequence>
<organism evidence="1 2">
    <name type="scientific">Cotesia congregata</name>
    <name type="common">Parasitoid wasp</name>
    <name type="synonym">Apanteles congregatus</name>
    <dbReference type="NCBI Taxonomy" id="51543"/>
    <lineage>
        <taxon>Eukaryota</taxon>
        <taxon>Metazoa</taxon>
        <taxon>Ecdysozoa</taxon>
        <taxon>Arthropoda</taxon>
        <taxon>Hexapoda</taxon>
        <taxon>Insecta</taxon>
        <taxon>Pterygota</taxon>
        <taxon>Neoptera</taxon>
        <taxon>Endopterygota</taxon>
        <taxon>Hymenoptera</taxon>
        <taxon>Apocrita</taxon>
        <taxon>Ichneumonoidea</taxon>
        <taxon>Braconidae</taxon>
        <taxon>Microgastrinae</taxon>
        <taxon>Cotesia</taxon>
    </lineage>
</organism>
<comment type="caution">
    <text evidence="1">The sequence shown here is derived from an EMBL/GenBank/DDBJ whole genome shotgun (WGS) entry which is preliminary data.</text>
</comment>
<accession>A0A8J2EAS7</accession>
<keyword evidence="2" id="KW-1185">Reference proteome</keyword>
<reference evidence="1" key="1">
    <citation type="submission" date="2021-04" db="EMBL/GenBank/DDBJ databases">
        <authorList>
            <person name="Chebbi M.A.C M."/>
        </authorList>
    </citation>
    <scope>NUCLEOTIDE SEQUENCE</scope>
</reference>
<dbReference type="EMBL" id="CAJNRD030001114">
    <property type="protein sequence ID" value="CAG5073925.1"/>
    <property type="molecule type" value="Genomic_DNA"/>
</dbReference>
<dbReference type="OrthoDB" id="5953030at2759"/>
<proteinExistence type="predicted"/>
<dbReference type="AlphaFoldDB" id="A0A8J2EAS7"/>
<dbReference type="Proteomes" id="UP000786811">
    <property type="component" value="Unassembled WGS sequence"/>
</dbReference>
<name>A0A8J2EAS7_COTCN</name>
<evidence type="ECO:0000313" key="2">
    <source>
        <dbReference type="Proteomes" id="UP000786811"/>
    </source>
</evidence>
<evidence type="ECO:0000313" key="1">
    <source>
        <dbReference type="EMBL" id="CAG5073925.1"/>
    </source>
</evidence>
<gene>
    <name evidence="1" type="ORF">HICCMSTLAB_LOCUS697</name>
</gene>
<protein>
    <submittedName>
        <fullName evidence="1">Uncharacterized protein</fullName>
    </submittedName>
</protein>